<evidence type="ECO:0000256" key="2">
    <source>
        <dbReference type="ARBA" id="ARBA00005464"/>
    </source>
</evidence>
<dbReference type="FunFam" id="3.30.70.1050:FF:000004">
    <property type="entry name" value="Trigger factor"/>
    <property type="match status" value="1"/>
</dbReference>
<dbReference type="PIRSF" id="PIRSF003095">
    <property type="entry name" value="Trigger_factor"/>
    <property type="match status" value="1"/>
</dbReference>
<dbReference type="HAMAP" id="MF_00303">
    <property type="entry name" value="Trigger_factor_Tig"/>
    <property type="match status" value="1"/>
</dbReference>
<dbReference type="InterPro" id="IPR005215">
    <property type="entry name" value="Trig_fac"/>
</dbReference>
<protein>
    <recommendedName>
        <fullName evidence="3">peptidylprolyl isomerase</fullName>
        <ecNumber evidence="3">5.2.1.8</ecNumber>
    </recommendedName>
</protein>
<evidence type="ECO:0000256" key="3">
    <source>
        <dbReference type="ARBA" id="ARBA00013194"/>
    </source>
</evidence>
<dbReference type="SUPFAM" id="SSF54534">
    <property type="entry name" value="FKBP-like"/>
    <property type="match status" value="1"/>
</dbReference>
<keyword evidence="8" id="KW-0175">Coiled coil</keyword>
<evidence type="ECO:0000256" key="5">
    <source>
        <dbReference type="ARBA" id="ARBA00023186"/>
    </source>
</evidence>
<keyword evidence="5" id="KW-0143">Chaperone</keyword>
<evidence type="ECO:0000313" key="11">
    <source>
        <dbReference type="EMBL" id="CAE0606823.1"/>
    </source>
</evidence>
<feature type="coiled-coil region" evidence="8">
    <location>
        <begin position="407"/>
        <end position="434"/>
    </location>
</feature>
<dbReference type="InterPro" id="IPR008880">
    <property type="entry name" value="Trigger_fac_C"/>
</dbReference>
<dbReference type="AlphaFoldDB" id="A0A7S3UAE6"/>
<name>A0A7S3UAE6_9CHLO</name>
<evidence type="ECO:0000256" key="6">
    <source>
        <dbReference type="ARBA" id="ARBA00023235"/>
    </source>
</evidence>
<dbReference type="GO" id="GO:0044183">
    <property type="term" value="F:protein folding chaperone"/>
    <property type="evidence" value="ECO:0007669"/>
    <property type="project" value="TreeGrafter"/>
</dbReference>
<reference evidence="11" key="1">
    <citation type="submission" date="2021-01" db="EMBL/GenBank/DDBJ databases">
        <authorList>
            <person name="Corre E."/>
            <person name="Pelletier E."/>
            <person name="Niang G."/>
            <person name="Scheremetjew M."/>
            <person name="Finn R."/>
            <person name="Kale V."/>
            <person name="Holt S."/>
            <person name="Cochrane G."/>
            <person name="Meng A."/>
            <person name="Brown T."/>
            <person name="Cohen L."/>
        </authorList>
    </citation>
    <scope>NUCLEOTIDE SEQUENCE</scope>
    <source>
        <strain evidence="11">CCMP1897</strain>
    </source>
</reference>
<dbReference type="PANTHER" id="PTHR30560">
    <property type="entry name" value="TRIGGER FACTOR CHAPERONE AND PEPTIDYL-PROLYL CIS/TRANS ISOMERASE"/>
    <property type="match status" value="1"/>
</dbReference>
<dbReference type="NCBIfam" id="TIGR00115">
    <property type="entry name" value="tig"/>
    <property type="match status" value="1"/>
</dbReference>
<gene>
    <name evidence="11" type="ORF">PSAL00342_LOCUS639</name>
</gene>
<evidence type="ECO:0000259" key="9">
    <source>
        <dbReference type="Pfam" id="PF05697"/>
    </source>
</evidence>
<evidence type="ECO:0000256" key="8">
    <source>
        <dbReference type="SAM" id="Coils"/>
    </source>
</evidence>
<dbReference type="Gene3D" id="3.30.70.1050">
    <property type="entry name" value="Trigger factor ribosome-binding domain"/>
    <property type="match status" value="1"/>
</dbReference>
<dbReference type="GO" id="GO:0051083">
    <property type="term" value="P:'de novo' cotranslational protein folding"/>
    <property type="evidence" value="ECO:0007669"/>
    <property type="project" value="TreeGrafter"/>
</dbReference>
<evidence type="ECO:0000256" key="1">
    <source>
        <dbReference type="ARBA" id="ARBA00000971"/>
    </source>
</evidence>
<dbReference type="EC" id="5.2.1.8" evidence="3"/>
<dbReference type="InterPro" id="IPR008881">
    <property type="entry name" value="Trigger_fac_ribosome-bd_bac"/>
</dbReference>
<dbReference type="SUPFAM" id="SSF102735">
    <property type="entry name" value="Trigger factor ribosome-binding domain"/>
    <property type="match status" value="1"/>
</dbReference>
<sequence length="472" mass="53007">MAMAAHVRWCMSASTDELRVRQKAVTPSRVRFDVTVPKKQVKRAFEDVVTEYQKEVKVPGYRKGSKVPLQVLAQKVGQENLRSAAVELIMRQTMWEACAAVRDRALEDSERLETSVGELLREFSPEKDFEYAVSVEIVPEIGWKKPYKGLQVEVQAAGNDAVAQAEVERMVQEKKKDLGTLRVVVDRGLEKGDVAVISFDAKKITEDGEEGDDIVGAKRDSINFDTADGDNFLPGLVEGVLGAQRGEERKIDLFFPEDWKPEALRGIKGRFTVKVQELFVRDLPQDESVLANALVDGAVTLQEAMEKLLEKEKKAIEEATEARVQEAILAELAEAIEMAAPEYLIEEQGKQQYAARLLELQALGQVTYEQIQNMSTEEKLRDYIDSERGQLERIVKSTMAVEEIFKLEGLDLTSEEIQAEVERAEDEFKQMGEQFDRERLIEQAQELLKGGKVLGWLKDNSTVTLTPPAASA</sequence>
<dbReference type="GO" id="GO:0003755">
    <property type="term" value="F:peptidyl-prolyl cis-trans isomerase activity"/>
    <property type="evidence" value="ECO:0007669"/>
    <property type="project" value="UniProtKB-KW"/>
</dbReference>
<comment type="catalytic activity">
    <reaction evidence="1">
        <text>[protein]-peptidylproline (omega=180) = [protein]-peptidylproline (omega=0)</text>
        <dbReference type="Rhea" id="RHEA:16237"/>
        <dbReference type="Rhea" id="RHEA-COMP:10747"/>
        <dbReference type="Rhea" id="RHEA-COMP:10748"/>
        <dbReference type="ChEBI" id="CHEBI:83833"/>
        <dbReference type="ChEBI" id="CHEBI:83834"/>
        <dbReference type="EC" id="5.2.1.8"/>
    </reaction>
</comment>
<dbReference type="InterPro" id="IPR046357">
    <property type="entry name" value="PPIase_dom_sf"/>
</dbReference>
<keyword evidence="4" id="KW-0697">Rotamase</keyword>
<dbReference type="Pfam" id="PF05697">
    <property type="entry name" value="Trigger_N"/>
    <property type="match status" value="1"/>
</dbReference>
<organism evidence="11">
    <name type="scientific">Picocystis salinarum</name>
    <dbReference type="NCBI Taxonomy" id="88271"/>
    <lineage>
        <taxon>Eukaryota</taxon>
        <taxon>Viridiplantae</taxon>
        <taxon>Chlorophyta</taxon>
        <taxon>Picocystophyceae</taxon>
        <taxon>Picocystales</taxon>
        <taxon>Picocystaceae</taxon>
        <taxon>Picocystis</taxon>
    </lineage>
</organism>
<dbReference type="PANTHER" id="PTHR30560:SF3">
    <property type="entry name" value="TRIGGER FACTOR-LIKE PROTEIN TIG, CHLOROPLASTIC"/>
    <property type="match status" value="1"/>
</dbReference>
<dbReference type="SUPFAM" id="SSF109998">
    <property type="entry name" value="Triger factor/SurA peptide-binding domain-like"/>
    <property type="match status" value="1"/>
</dbReference>
<evidence type="ECO:0000259" key="10">
    <source>
        <dbReference type="Pfam" id="PF05698"/>
    </source>
</evidence>
<dbReference type="GO" id="GO:0043022">
    <property type="term" value="F:ribosome binding"/>
    <property type="evidence" value="ECO:0007669"/>
    <property type="project" value="TreeGrafter"/>
</dbReference>
<dbReference type="InterPro" id="IPR036611">
    <property type="entry name" value="Trigger_fac_ribosome-bd_sf"/>
</dbReference>
<dbReference type="InterPro" id="IPR037041">
    <property type="entry name" value="Trigger_fac_C_sf"/>
</dbReference>
<dbReference type="Gene3D" id="1.10.3120.10">
    <property type="entry name" value="Trigger factor, C-terminal domain"/>
    <property type="match status" value="1"/>
</dbReference>
<keyword evidence="6" id="KW-0413">Isomerase</keyword>
<evidence type="ECO:0000256" key="4">
    <source>
        <dbReference type="ARBA" id="ARBA00023110"/>
    </source>
</evidence>
<accession>A0A7S3UAE6</accession>
<dbReference type="EMBL" id="HBIS01000744">
    <property type="protein sequence ID" value="CAE0606823.1"/>
    <property type="molecule type" value="Transcribed_RNA"/>
</dbReference>
<dbReference type="InterPro" id="IPR027304">
    <property type="entry name" value="Trigger_fact/SurA_dom_sf"/>
</dbReference>
<dbReference type="Pfam" id="PF05698">
    <property type="entry name" value="Trigger_C"/>
    <property type="match status" value="1"/>
</dbReference>
<feature type="coiled-coil region" evidence="8">
    <location>
        <begin position="298"/>
        <end position="325"/>
    </location>
</feature>
<feature type="domain" description="Trigger factor ribosome-binding bacterial" evidence="9">
    <location>
        <begin position="21"/>
        <end position="172"/>
    </location>
</feature>
<feature type="domain" description="Trigger factor C-terminal" evidence="10">
    <location>
        <begin position="300"/>
        <end position="458"/>
    </location>
</feature>
<proteinExistence type="inferred from homology"/>
<comment type="function">
    <text evidence="7">Involved in protein export. Acts as a chaperone by maintaining the newly synthesized protein in an open conformation. Functions as a peptidyl-prolyl cis-trans isomerase.</text>
</comment>
<evidence type="ECO:0000256" key="7">
    <source>
        <dbReference type="ARBA" id="ARBA00024849"/>
    </source>
</evidence>
<dbReference type="GO" id="GO:0043335">
    <property type="term" value="P:protein unfolding"/>
    <property type="evidence" value="ECO:0007669"/>
    <property type="project" value="TreeGrafter"/>
</dbReference>
<dbReference type="GO" id="GO:0015031">
    <property type="term" value="P:protein transport"/>
    <property type="evidence" value="ECO:0007669"/>
    <property type="project" value="InterPro"/>
</dbReference>
<comment type="similarity">
    <text evidence="2">Belongs to the FKBP-type PPIase family. Tig subfamily.</text>
</comment>
<dbReference type="Gene3D" id="3.10.50.40">
    <property type="match status" value="1"/>
</dbReference>